<comment type="caution">
    <text evidence="3">The sequence shown here is derived from an EMBL/GenBank/DDBJ whole genome shotgun (WGS) entry which is preliminary data.</text>
</comment>
<dbReference type="InterPro" id="IPR001849">
    <property type="entry name" value="PH_domain"/>
</dbReference>
<feature type="compositionally biased region" description="Acidic residues" evidence="1">
    <location>
        <begin position="570"/>
        <end position="582"/>
    </location>
</feature>
<evidence type="ECO:0000256" key="1">
    <source>
        <dbReference type="SAM" id="MobiDB-lite"/>
    </source>
</evidence>
<feature type="domain" description="PH" evidence="2">
    <location>
        <begin position="422"/>
        <end position="515"/>
    </location>
</feature>
<protein>
    <recommendedName>
        <fullName evidence="2">PH domain-containing protein</fullName>
    </recommendedName>
</protein>
<feature type="region of interest" description="Disordered" evidence="1">
    <location>
        <begin position="526"/>
        <end position="591"/>
    </location>
</feature>
<feature type="compositionally biased region" description="Basic and acidic residues" evidence="1">
    <location>
        <begin position="539"/>
        <end position="549"/>
    </location>
</feature>
<keyword evidence="4" id="KW-1185">Reference proteome</keyword>
<feature type="region of interest" description="Disordered" evidence="1">
    <location>
        <begin position="75"/>
        <end position="94"/>
    </location>
</feature>
<organism evidence="3 4">
    <name type="scientific">Triparma laevis f. longispina</name>
    <dbReference type="NCBI Taxonomy" id="1714387"/>
    <lineage>
        <taxon>Eukaryota</taxon>
        <taxon>Sar</taxon>
        <taxon>Stramenopiles</taxon>
        <taxon>Ochrophyta</taxon>
        <taxon>Bolidophyceae</taxon>
        <taxon>Parmales</taxon>
        <taxon>Triparmaceae</taxon>
        <taxon>Triparma</taxon>
    </lineage>
</organism>
<dbReference type="InterPro" id="IPR011993">
    <property type="entry name" value="PH-like_dom_sf"/>
</dbReference>
<feature type="compositionally biased region" description="Basic and acidic residues" evidence="1">
    <location>
        <begin position="75"/>
        <end position="90"/>
    </location>
</feature>
<name>A0A9W7E5K0_9STRA</name>
<reference evidence="4" key="1">
    <citation type="journal article" date="2023" name="Commun. Biol.">
        <title>Genome analysis of Parmales, the sister group of diatoms, reveals the evolutionary specialization of diatoms from phago-mixotrophs to photoautotrophs.</title>
        <authorList>
            <person name="Ban H."/>
            <person name="Sato S."/>
            <person name="Yoshikawa S."/>
            <person name="Yamada K."/>
            <person name="Nakamura Y."/>
            <person name="Ichinomiya M."/>
            <person name="Sato N."/>
            <person name="Blanc-Mathieu R."/>
            <person name="Endo H."/>
            <person name="Kuwata A."/>
            <person name="Ogata H."/>
        </authorList>
    </citation>
    <scope>NUCLEOTIDE SEQUENCE [LARGE SCALE GENOMIC DNA]</scope>
    <source>
        <strain evidence="4">NIES 3700</strain>
    </source>
</reference>
<gene>
    <name evidence="3" type="ORF">TrLO_g6119</name>
</gene>
<feature type="compositionally biased region" description="Basic and acidic residues" evidence="1">
    <location>
        <begin position="557"/>
        <end position="569"/>
    </location>
</feature>
<evidence type="ECO:0000313" key="3">
    <source>
        <dbReference type="EMBL" id="GMH63283.1"/>
    </source>
</evidence>
<dbReference type="SUPFAM" id="SSF50729">
    <property type="entry name" value="PH domain-like"/>
    <property type="match status" value="1"/>
</dbReference>
<dbReference type="EMBL" id="BRXW01000527">
    <property type="protein sequence ID" value="GMH63283.1"/>
    <property type="molecule type" value="Genomic_DNA"/>
</dbReference>
<dbReference type="Gene3D" id="2.30.29.30">
    <property type="entry name" value="Pleckstrin-homology domain (PH domain)/Phosphotyrosine-binding domain (PTB)"/>
    <property type="match status" value="1"/>
</dbReference>
<feature type="compositionally biased region" description="Basic residues" evidence="1">
    <location>
        <begin position="528"/>
        <end position="538"/>
    </location>
</feature>
<evidence type="ECO:0000313" key="4">
    <source>
        <dbReference type="Proteomes" id="UP001165122"/>
    </source>
</evidence>
<dbReference type="Proteomes" id="UP001165122">
    <property type="component" value="Unassembled WGS sequence"/>
</dbReference>
<accession>A0A9W7E5K0</accession>
<proteinExistence type="predicted"/>
<sequence>MSSSAFHRLKIATLNDEEVHETIQARSRPSPLRKVILEDVNAKVKFHTERYDGRDRGVVKSGTWSAKFSAKKEENNLSRALRRQEENDRRKNYKPRSVDTAWLDNFDPKEYIVNPIKWNERGLHGNRLAMCLICWKGLAPGAATFACQLCPSMAHKSCCAKANLGLEPSPGGQTSSWWCSQCIEEIEVAEEGEATKLDKMIKRKKEFEMSRKMQANFMRFAERNRFLRLLGGLKFLQAVVRRQQTQGKFNKELMTTFRPFRIKASYFNNLRDVKAEGDIKGNATCIMTMYKNVKNADLEEGERHIYRFDTCTRQTSVSGDWGESFPIASCDAQWDFIATVVDRDEAGRNDFLGQAIVNAGPYVKRAMMTHKKVQEIEMDLGPLQIEPRDTSNKQAMRLDTLSNANKAFPGKLGVEIHFYSNVTTKTGFLDEMLTQSLRGAKKKWWAVWLGNTLSLYTKKGDVRPKRMIQLKASTPISLHNGQFLKISAMNETLRFTHSNEDERKDWFHKITGKYLKTLQKGTEDYKKQCKRERKREEKRRRELAKAEEEKGGEEEEGKFGEEEEGKFAEEEKEENFGEEEKEDGGGVTFED</sequence>
<dbReference type="OrthoDB" id="190417at2759"/>
<evidence type="ECO:0000259" key="2">
    <source>
        <dbReference type="PROSITE" id="PS50003"/>
    </source>
</evidence>
<dbReference type="PROSITE" id="PS50003">
    <property type="entry name" value="PH_DOMAIN"/>
    <property type="match status" value="1"/>
</dbReference>
<dbReference type="AlphaFoldDB" id="A0A9W7E5K0"/>